<proteinExistence type="predicted"/>
<dbReference type="GO" id="GO:0047728">
    <property type="term" value="F:carnitine 3-dehydrogenase activity"/>
    <property type="evidence" value="ECO:0007669"/>
    <property type="project" value="UniProtKB-EC"/>
</dbReference>
<name>A0A1E3H4I1_9HYPH</name>
<comment type="caution">
    <text evidence="4">The sequence shown here is derived from an EMBL/GenBank/DDBJ whole genome shotgun (WGS) entry which is preliminary data.</text>
</comment>
<dbReference type="AlphaFoldDB" id="A0A1E3H4I1"/>
<evidence type="ECO:0000259" key="3">
    <source>
        <dbReference type="Pfam" id="PF02737"/>
    </source>
</evidence>
<feature type="domain" description="3-hydroxyacyl-CoA dehydrogenase NAD binding" evidence="3">
    <location>
        <begin position="2"/>
        <end position="161"/>
    </location>
</feature>
<organism evidence="4 5">
    <name type="scientific">Methylobrevis pamukkalensis</name>
    <dbReference type="NCBI Taxonomy" id="1439726"/>
    <lineage>
        <taxon>Bacteria</taxon>
        <taxon>Pseudomonadati</taxon>
        <taxon>Pseudomonadota</taxon>
        <taxon>Alphaproteobacteria</taxon>
        <taxon>Hyphomicrobiales</taxon>
        <taxon>Pleomorphomonadaceae</taxon>
        <taxon>Methylobrevis</taxon>
    </lineage>
</organism>
<dbReference type="SUPFAM" id="SSF48179">
    <property type="entry name" value="6-phosphogluconate dehydrogenase C-terminal domain-like"/>
    <property type="match status" value="1"/>
</dbReference>
<dbReference type="PANTHER" id="PTHR48075:SF5">
    <property type="entry name" value="3-HYDROXYBUTYRYL-COA DEHYDROGENASE"/>
    <property type="match status" value="1"/>
</dbReference>
<dbReference type="Pfam" id="PF02737">
    <property type="entry name" value="3HCDH_N"/>
    <property type="match status" value="1"/>
</dbReference>
<evidence type="ECO:0000256" key="1">
    <source>
        <dbReference type="ARBA" id="ARBA00023002"/>
    </source>
</evidence>
<dbReference type="EMBL" id="MCRJ01000026">
    <property type="protein sequence ID" value="ODN71233.1"/>
    <property type="molecule type" value="Genomic_DNA"/>
</dbReference>
<dbReference type="OrthoDB" id="9803287at2"/>
<dbReference type="PATRIC" id="fig|1439726.3.peg.1502"/>
<feature type="domain" description="3-hydroxyacyl-CoA dehydrogenase C-terminal" evidence="2">
    <location>
        <begin position="165"/>
        <end position="205"/>
    </location>
</feature>
<dbReference type="PANTHER" id="PTHR48075">
    <property type="entry name" value="3-HYDROXYACYL-COA DEHYDROGENASE FAMILY PROTEIN"/>
    <property type="match status" value="1"/>
</dbReference>
<dbReference type="InterPro" id="IPR006176">
    <property type="entry name" value="3-OHacyl-CoA_DH_NAD-bd"/>
</dbReference>
<gene>
    <name evidence="4" type="primary">lcdH_1</name>
    <name evidence="4" type="ORF">A6302_01430</name>
</gene>
<sequence>MYFAAAGLDVVVHDPHPARWDAFLAERAGLEAEVAALRAGGAATLAGSITCAPDIEDLAPADFVQECAPERIELKRDLLPRIEAAVGDDVVIASSSSALLVTEMQAACTRPERIVLGHPFNPAHLMPLVEVVGGEGTAPWAVTAARDFYDVIGKKPVVLSREITGHLALRLMGAMWREAIALVASGVATAEDVDRAFQYGPGPKWLLQGAFISNALNAAGMAEFLDRYGPTYEAIWDDLMTASLDAPTRAAVVAGTEAAMAGRSVETLKAEREAGLVPLLALMDRQGA</sequence>
<dbReference type="EC" id="1.1.1.108" evidence="4"/>
<dbReference type="Gene3D" id="3.40.50.720">
    <property type="entry name" value="NAD(P)-binding Rossmann-like Domain"/>
    <property type="match status" value="1"/>
</dbReference>
<evidence type="ECO:0000313" key="5">
    <source>
        <dbReference type="Proteomes" id="UP000094622"/>
    </source>
</evidence>
<dbReference type="Gene3D" id="1.10.1040.10">
    <property type="entry name" value="N-(1-d-carboxylethyl)-l-norvaline Dehydrogenase, domain 2"/>
    <property type="match status" value="1"/>
</dbReference>
<accession>A0A1E3H4I1</accession>
<reference evidence="4 5" key="1">
    <citation type="submission" date="2016-07" db="EMBL/GenBank/DDBJ databases">
        <title>Draft Genome Sequence of Methylobrevis pamukkalensis PK2.</title>
        <authorList>
            <person name="Vasilenko O.V."/>
            <person name="Doronina N.V."/>
            <person name="Shmareva M.N."/>
            <person name="Tarlachkov S.V."/>
            <person name="Mustakhimov I."/>
            <person name="Trotsenko Y.A."/>
        </authorList>
    </citation>
    <scope>NUCLEOTIDE SEQUENCE [LARGE SCALE GENOMIC DNA]</scope>
    <source>
        <strain evidence="4 5">PK2</strain>
    </source>
</reference>
<protein>
    <submittedName>
        <fullName evidence="4">L-carnitine dehydrogenase</fullName>
        <ecNumber evidence="4">1.1.1.108</ecNumber>
    </submittedName>
</protein>
<dbReference type="Pfam" id="PF00725">
    <property type="entry name" value="3HCDH"/>
    <property type="match status" value="1"/>
</dbReference>
<dbReference type="InterPro" id="IPR006108">
    <property type="entry name" value="3HC_DH_C"/>
</dbReference>
<dbReference type="Proteomes" id="UP000094622">
    <property type="component" value="Unassembled WGS sequence"/>
</dbReference>
<keyword evidence="1 4" id="KW-0560">Oxidoreductase</keyword>
<keyword evidence="5" id="KW-1185">Reference proteome</keyword>
<dbReference type="GO" id="GO:0070403">
    <property type="term" value="F:NAD+ binding"/>
    <property type="evidence" value="ECO:0007669"/>
    <property type="project" value="InterPro"/>
</dbReference>
<evidence type="ECO:0000259" key="2">
    <source>
        <dbReference type="Pfam" id="PF00725"/>
    </source>
</evidence>
<dbReference type="InterPro" id="IPR036291">
    <property type="entry name" value="NAD(P)-bd_dom_sf"/>
</dbReference>
<dbReference type="InterPro" id="IPR013328">
    <property type="entry name" value="6PGD_dom2"/>
</dbReference>
<dbReference type="SUPFAM" id="SSF51735">
    <property type="entry name" value="NAD(P)-binding Rossmann-fold domains"/>
    <property type="match status" value="1"/>
</dbReference>
<dbReference type="InterPro" id="IPR008927">
    <property type="entry name" value="6-PGluconate_DH-like_C_sf"/>
</dbReference>
<dbReference type="GO" id="GO:0006631">
    <property type="term" value="P:fatty acid metabolic process"/>
    <property type="evidence" value="ECO:0007669"/>
    <property type="project" value="InterPro"/>
</dbReference>
<evidence type="ECO:0000313" key="4">
    <source>
        <dbReference type="EMBL" id="ODN71233.1"/>
    </source>
</evidence>